<dbReference type="STRING" id="1173584.SAMN05444851_0659"/>
<dbReference type="AlphaFoldDB" id="A0A1I0N9P7"/>
<feature type="signal peptide" evidence="1">
    <location>
        <begin position="1"/>
        <end position="21"/>
    </location>
</feature>
<name>A0A1I0N9P7_9RHOB</name>
<evidence type="ECO:0000313" key="2">
    <source>
        <dbReference type="EMBL" id="SEV97952.1"/>
    </source>
</evidence>
<organism evidence="2 3">
    <name type="scientific">Aliiroseovarius sediminilitoris</name>
    <dbReference type="NCBI Taxonomy" id="1173584"/>
    <lineage>
        <taxon>Bacteria</taxon>
        <taxon>Pseudomonadati</taxon>
        <taxon>Pseudomonadota</taxon>
        <taxon>Alphaproteobacteria</taxon>
        <taxon>Rhodobacterales</taxon>
        <taxon>Paracoccaceae</taxon>
        <taxon>Aliiroseovarius</taxon>
    </lineage>
</organism>
<gene>
    <name evidence="2" type="ORF">SAMN05444851_0659</name>
</gene>
<evidence type="ECO:0000256" key="1">
    <source>
        <dbReference type="SAM" id="SignalP"/>
    </source>
</evidence>
<dbReference type="InterPro" id="IPR021409">
    <property type="entry name" value="DUF3047"/>
</dbReference>
<dbReference type="Proteomes" id="UP000199650">
    <property type="component" value="Unassembled WGS sequence"/>
</dbReference>
<dbReference type="EMBL" id="FOJB01000001">
    <property type="protein sequence ID" value="SEV97952.1"/>
    <property type="molecule type" value="Genomic_DNA"/>
</dbReference>
<proteinExistence type="predicted"/>
<sequence length="215" mass="23541">MRHLTKSVFFVAALGVQVANAGPVGFGDWRQHWFARFADVDFTYSGKSLSVQANGAVSITYKLLDQQHWDARTAQWRWAVDRTVPATDLRQKGGDDRNLALYFAFLPEAEAERVNGGRNLRRLLKNPMGRVLVYVWGGDHGRGAVLPSPYLGTRGKTVVLRPSGTGGYSENVDLAADYRRAFGSDPGALVALAVSSDSDDTDTIARGQITDLVLK</sequence>
<dbReference type="RefSeq" id="WP_091431969.1">
    <property type="nucleotide sequence ID" value="NZ_FOJB01000001.1"/>
</dbReference>
<dbReference type="Pfam" id="PF11249">
    <property type="entry name" value="DUF3047"/>
    <property type="match status" value="1"/>
</dbReference>
<protein>
    <recommendedName>
        <fullName evidence="4">DUF3047 domain-containing protein</fullName>
    </recommendedName>
</protein>
<evidence type="ECO:0008006" key="4">
    <source>
        <dbReference type="Google" id="ProtNLM"/>
    </source>
</evidence>
<evidence type="ECO:0000313" key="3">
    <source>
        <dbReference type="Proteomes" id="UP000199650"/>
    </source>
</evidence>
<keyword evidence="1" id="KW-0732">Signal</keyword>
<dbReference type="OrthoDB" id="8443660at2"/>
<reference evidence="2 3" key="1">
    <citation type="submission" date="2016-10" db="EMBL/GenBank/DDBJ databases">
        <authorList>
            <person name="de Groot N.N."/>
        </authorList>
    </citation>
    <scope>NUCLEOTIDE SEQUENCE [LARGE SCALE GENOMIC DNA]</scope>
    <source>
        <strain evidence="2 3">DSM 29439</strain>
    </source>
</reference>
<keyword evidence="3" id="KW-1185">Reference proteome</keyword>
<accession>A0A1I0N9P7</accession>
<feature type="chain" id="PRO_5011577393" description="DUF3047 domain-containing protein" evidence="1">
    <location>
        <begin position="22"/>
        <end position="215"/>
    </location>
</feature>